<dbReference type="Proteomes" id="UP000494115">
    <property type="component" value="Unassembled WGS sequence"/>
</dbReference>
<evidence type="ECO:0000313" key="2">
    <source>
        <dbReference type="EMBL" id="CAB3791621.1"/>
    </source>
</evidence>
<accession>A0A6S7BHV0</accession>
<evidence type="ECO:0000313" key="3">
    <source>
        <dbReference type="Proteomes" id="UP000494115"/>
    </source>
</evidence>
<evidence type="ECO:0000256" key="1">
    <source>
        <dbReference type="SAM" id="MobiDB-lite"/>
    </source>
</evidence>
<protein>
    <submittedName>
        <fullName evidence="2">Uncharacterized protein</fullName>
    </submittedName>
</protein>
<feature type="region of interest" description="Disordered" evidence="1">
    <location>
        <begin position="36"/>
        <end position="55"/>
    </location>
</feature>
<feature type="region of interest" description="Disordered" evidence="1">
    <location>
        <begin position="1"/>
        <end position="23"/>
    </location>
</feature>
<reference evidence="2 3" key="1">
    <citation type="submission" date="2020-04" db="EMBL/GenBank/DDBJ databases">
        <authorList>
            <person name="De Canck E."/>
        </authorList>
    </citation>
    <scope>NUCLEOTIDE SEQUENCE [LARGE SCALE GENOMIC DNA]</scope>
    <source>
        <strain evidence="2 3">LMG 28138</strain>
    </source>
</reference>
<dbReference type="EMBL" id="CADIKM010000014">
    <property type="protein sequence ID" value="CAB3791621.1"/>
    <property type="molecule type" value="Genomic_DNA"/>
</dbReference>
<keyword evidence="3" id="KW-1185">Reference proteome</keyword>
<sequence>MGGTPDRTSGIGRSPITKTPPGSIIQSAACSLLTHQCEESKERKDSEENAKRAADRQPVNQYNTFFASGLSILSFVTSTTPVSRFFFTGFFSIRLTTVFTPSSPI</sequence>
<name>A0A6S7BHV0_9BURK</name>
<gene>
    <name evidence="2" type="ORF">LMG28138_03198</name>
</gene>
<proteinExistence type="predicted"/>
<dbReference type="AlphaFoldDB" id="A0A6S7BHV0"/>
<organism evidence="2 3">
    <name type="scientific">Pararobbsia alpina</name>
    <dbReference type="NCBI Taxonomy" id="621374"/>
    <lineage>
        <taxon>Bacteria</taxon>
        <taxon>Pseudomonadati</taxon>
        <taxon>Pseudomonadota</taxon>
        <taxon>Betaproteobacteria</taxon>
        <taxon>Burkholderiales</taxon>
        <taxon>Burkholderiaceae</taxon>
        <taxon>Pararobbsia</taxon>
    </lineage>
</organism>